<reference evidence="2" key="1">
    <citation type="journal article" date="2013" name="Genome Announc.">
        <title>Draft genome sequence of the basidiomycetous yeast-like fungus Pseudozyma hubeiensis SY62, which produces an abundant amount of the biosurfactant mannosylerythritol lipids.</title>
        <authorList>
            <person name="Konishi M."/>
            <person name="Hatada Y."/>
            <person name="Horiuchi J."/>
        </authorList>
    </citation>
    <scope>NUCLEOTIDE SEQUENCE [LARGE SCALE GENOMIC DNA]</scope>
    <source>
        <strain evidence="2">SY62</strain>
    </source>
</reference>
<organism evidence="1 2">
    <name type="scientific">Pseudozyma hubeiensis (strain SY62)</name>
    <name type="common">Yeast</name>
    <dbReference type="NCBI Taxonomy" id="1305764"/>
    <lineage>
        <taxon>Eukaryota</taxon>
        <taxon>Fungi</taxon>
        <taxon>Dikarya</taxon>
        <taxon>Basidiomycota</taxon>
        <taxon>Ustilaginomycotina</taxon>
        <taxon>Ustilaginomycetes</taxon>
        <taxon>Ustilaginales</taxon>
        <taxon>Ustilaginaceae</taxon>
        <taxon>Pseudozyma</taxon>
    </lineage>
</organism>
<dbReference type="AlphaFoldDB" id="R9PH76"/>
<dbReference type="Proteomes" id="UP000014071">
    <property type="component" value="Unassembled WGS sequence"/>
</dbReference>
<sequence>MRRWCCRNGSVRETCLGRVQWLQAVRQDRKNRRRCCQETYPIAAQACVAPPERFTAHRRQTWIRQLLHPTLLDTLRMIVSRAFSCRDFGRC</sequence>
<accession>R9PH76</accession>
<dbReference type="RefSeq" id="XP_012191027.1">
    <property type="nucleotide sequence ID" value="XM_012335637.1"/>
</dbReference>
<evidence type="ECO:0000313" key="1">
    <source>
        <dbReference type="EMBL" id="GAC97440.1"/>
    </source>
</evidence>
<proteinExistence type="predicted"/>
<gene>
    <name evidence="1" type="ORF">PHSY_005026</name>
</gene>
<keyword evidence="2" id="KW-1185">Reference proteome</keyword>
<name>R9PH76_PSEHS</name>
<protein>
    <submittedName>
        <fullName evidence="1">Uncharacterized protein</fullName>
    </submittedName>
</protein>
<dbReference type="EMBL" id="DF238810">
    <property type="protein sequence ID" value="GAC97440.1"/>
    <property type="molecule type" value="Genomic_DNA"/>
</dbReference>
<dbReference type="HOGENOM" id="CLU_2427986_0_0_1"/>
<dbReference type="GeneID" id="24110306"/>
<evidence type="ECO:0000313" key="2">
    <source>
        <dbReference type="Proteomes" id="UP000014071"/>
    </source>
</evidence>